<dbReference type="Proteomes" id="UP000838748">
    <property type="component" value="Unassembled WGS sequence"/>
</dbReference>
<dbReference type="InterPro" id="IPR027417">
    <property type="entry name" value="P-loop_NTPase"/>
</dbReference>
<evidence type="ECO:0000259" key="5">
    <source>
        <dbReference type="PROSITE" id="PS50893"/>
    </source>
</evidence>
<dbReference type="Pfam" id="PF00005">
    <property type="entry name" value="ABC_tran"/>
    <property type="match status" value="1"/>
</dbReference>
<dbReference type="PROSITE" id="PS50893">
    <property type="entry name" value="ABC_TRANSPORTER_2"/>
    <property type="match status" value="1"/>
</dbReference>
<dbReference type="PROSITE" id="PS00211">
    <property type="entry name" value="ABC_TRANSPORTER_1"/>
    <property type="match status" value="1"/>
</dbReference>
<feature type="domain" description="ABC transporter" evidence="5">
    <location>
        <begin position="20"/>
        <end position="254"/>
    </location>
</feature>
<keyword evidence="7" id="KW-1185">Reference proteome</keyword>
<dbReference type="SUPFAM" id="SSF52540">
    <property type="entry name" value="P-loop containing nucleoside triphosphate hydrolases"/>
    <property type="match status" value="1"/>
</dbReference>
<dbReference type="GO" id="GO:0005524">
    <property type="term" value="F:ATP binding"/>
    <property type="evidence" value="ECO:0007669"/>
    <property type="project" value="UniProtKB-KW"/>
</dbReference>
<comment type="caution">
    <text evidence="6">The sequence shown here is derived from an EMBL/GenBank/DDBJ whole genome shotgun (WGS) entry which is preliminary data.</text>
</comment>
<gene>
    <name evidence="6" type="primary">tauB</name>
    <name evidence="6" type="ORF">VMF7928_00295</name>
</gene>
<evidence type="ECO:0000256" key="3">
    <source>
        <dbReference type="ARBA" id="ARBA00022741"/>
    </source>
</evidence>
<reference evidence="6" key="1">
    <citation type="submission" date="2021-11" db="EMBL/GenBank/DDBJ databases">
        <authorList>
            <person name="Rodrigo-Torres L."/>
            <person name="Arahal R. D."/>
            <person name="Lucena T."/>
        </authorList>
    </citation>
    <scope>NUCLEOTIDE SEQUENCE</scope>
    <source>
        <strain evidence="6">CECT 7928</strain>
    </source>
</reference>
<name>A0ABN8DXS1_9VIBR</name>
<dbReference type="RefSeq" id="WP_237359718.1">
    <property type="nucleotide sequence ID" value="NZ_CAKLDM010000001.1"/>
</dbReference>
<evidence type="ECO:0000313" key="7">
    <source>
        <dbReference type="Proteomes" id="UP000838748"/>
    </source>
</evidence>
<dbReference type="PANTHER" id="PTHR42788">
    <property type="entry name" value="TAURINE IMPORT ATP-BINDING PROTEIN-RELATED"/>
    <property type="match status" value="1"/>
</dbReference>
<sequence length="268" mass="29858">MTKFNNQALQILTNEKETMMSLHEITHTFEQGKEQKTVLSNIHLDLHENEVVAILGRSGTGKSTLLRIIAGLIQPSLGTVHYCDVPMNGPVADVSMVFQSFALLPWLSVKDNVAFGLEAQGMPPALRYKKACEAIEMIGLKGEEETFPSALSGGMKQRVGIARALVVEPEILLMDEPFSSLDVFTATRLKDDIITLWDSNQLKTKSIVFVTHNVEEAISMADRVIVMDSNPGRIKSNIRINQARPRDMDSQELKTLKTEIIDQLMHND</sequence>
<dbReference type="Gene3D" id="3.40.50.300">
    <property type="entry name" value="P-loop containing nucleotide triphosphate hydrolases"/>
    <property type="match status" value="1"/>
</dbReference>
<organism evidence="6 7">
    <name type="scientific">Vibrio marisflavi CECT 7928</name>
    <dbReference type="NCBI Taxonomy" id="634439"/>
    <lineage>
        <taxon>Bacteria</taxon>
        <taxon>Pseudomonadati</taxon>
        <taxon>Pseudomonadota</taxon>
        <taxon>Gammaproteobacteria</taxon>
        <taxon>Vibrionales</taxon>
        <taxon>Vibrionaceae</taxon>
        <taxon>Vibrio</taxon>
    </lineage>
</organism>
<dbReference type="InterPro" id="IPR050166">
    <property type="entry name" value="ABC_transporter_ATP-bind"/>
</dbReference>
<proteinExistence type="inferred from homology"/>
<dbReference type="EMBL" id="CAKLDM010000001">
    <property type="protein sequence ID" value="CAH0536251.1"/>
    <property type="molecule type" value="Genomic_DNA"/>
</dbReference>
<evidence type="ECO:0000313" key="6">
    <source>
        <dbReference type="EMBL" id="CAH0536251.1"/>
    </source>
</evidence>
<dbReference type="InterPro" id="IPR003439">
    <property type="entry name" value="ABC_transporter-like_ATP-bd"/>
</dbReference>
<dbReference type="InterPro" id="IPR017871">
    <property type="entry name" value="ABC_transporter-like_CS"/>
</dbReference>
<dbReference type="CDD" id="cd03293">
    <property type="entry name" value="ABC_NrtD_SsuB_transporters"/>
    <property type="match status" value="1"/>
</dbReference>
<keyword evidence="4 6" id="KW-0067">ATP-binding</keyword>
<comment type="similarity">
    <text evidence="1">Belongs to the ABC transporter superfamily.</text>
</comment>
<keyword evidence="3" id="KW-0547">Nucleotide-binding</keyword>
<accession>A0ABN8DXS1</accession>
<keyword evidence="2" id="KW-0813">Transport</keyword>
<evidence type="ECO:0000256" key="1">
    <source>
        <dbReference type="ARBA" id="ARBA00005417"/>
    </source>
</evidence>
<evidence type="ECO:0000256" key="2">
    <source>
        <dbReference type="ARBA" id="ARBA00022448"/>
    </source>
</evidence>
<dbReference type="PANTHER" id="PTHR42788:SF13">
    <property type="entry name" value="ALIPHATIC SULFONATES IMPORT ATP-BINDING PROTEIN SSUB"/>
    <property type="match status" value="1"/>
</dbReference>
<dbReference type="InterPro" id="IPR003593">
    <property type="entry name" value="AAA+_ATPase"/>
</dbReference>
<protein>
    <submittedName>
        <fullName evidence="6">Taurine import ATP-binding protein TauB</fullName>
    </submittedName>
</protein>
<dbReference type="SMART" id="SM00382">
    <property type="entry name" value="AAA"/>
    <property type="match status" value="1"/>
</dbReference>
<evidence type="ECO:0000256" key="4">
    <source>
        <dbReference type="ARBA" id="ARBA00022840"/>
    </source>
</evidence>